<feature type="compositionally biased region" description="Basic residues" evidence="1">
    <location>
        <begin position="577"/>
        <end position="586"/>
    </location>
</feature>
<dbReference type="EMBL" id="JANVFU010000010">
    <property type="protein sequence ID" value="KAJ3742489.1"/>
    <property type="molecule type" value="Genomic_DNA"/>
</dbReference>
<feature type="region of interest" description="Disordered" evidence="1">
    <location>
        <begin position="658"/>
        <end position="679"/>
    </location>
</feature>
<keyword evidence="2" id="KW-0472">Membrane</keyword>
<evidence type="ECO:0000313" key="4">
    <source>
        <dbReference type="Proteomes" id="UP001142393"/>
    </source>
</evidence>
<feature type="region of interest" description="Disordered" evidence="1">
    <location>
        <begin position="1"/>
        <end position="94"/>
    </location>
</feature>
<dbReference type="Proteomes" id="UP001142393">
    <property type="component" value="Unassembled WGS sequence"/>
</dbReference>
<feature type="transmembrane region" description="Helical" evidence="2">
    <location>
        <begin position="784"/>
        <end position="804"/>
    </location>
</feature>
<organism evidence="3 4">
    <name type="scientific">Lentinula detonsa</name>
    <dbReference type="NCBI Taxonomy" id="2804962"/>
    <lineage>
        <taxon>Eukaryota</taxon>
        <taxon>Fungi</taxon>
        <taxon>Dikarya</taxon>
        <taxon>Basidiomycota</taxon>
        <taxon>Agaricomycotina</taxon>
        <taxon>Agaricomycetes</taxon>
        <taxon>Agaricomycetidae</taxon>
        <taxon>Agaricales</taxon>
        <taxon>Marasmiineae</taxon>
        <taxon>Omphalotaceae</taxon>
        <taxon>Lentinula</taxon>
    </lineage>
</organism>
<protein>
    <submittedName>
        <fullName evidence="3">Uncharacterized protein</fullName>
    </submittedName>
</protein>
<sequence>MMDLATGMDSGDDSELFTHRTPYQHKRLSSDNQTFLDAVEPEAQDGSRQSQTMDSSDFADPLNTLKPKDGYSSPRGELSSVAEEAESISLPSSVSASILSMPDPLSSSSRTSVQYDTIHISDYASIIGYENNVSSPLVDFNATSATMNPPSEFGRRLDDFAPRQQPELAYLDHSDHDVGSESEPESESSFPSVTSSFFFSSPASVASHVPGDDSHEDSNEDGESGSFRATRELVIPSLMLPTALDLPHDYPLETPHPKPSIQRPQTASASNFLRLLVVAPSDSRRPSEGEDGPISSLSERVKNDLDDVASQTIGFQPQAVRLESLALPDQDMEGVLAAIVDSFVKNELFTAVVLTSEMSSDAVSSIKHEIAQFSEALSPLIPVIYLLYTRAINSSSTSKESSSSHFAARRLSTSLQNSPLIPTAAFSVSSLEELYLLSQRPDVIQRLRTEAVDKFMKWTARRQKVQENTRLDDAPISIAGRRARNRRAHGEDITSSGHIQGDTSASASWNDRSRSEGGWRQFKAEWEASWEDAYSMQRQSQFSLEIGSQSYSEEELLRTARIRSADPPSSVRPGTMKARRQSHHQRTSFARPYSSSSSPLPATSPSLPPSSALPSTMPSSVSLSDSLFISADEIPNTPPIPPISLLMAFPFPSSTVSLLPSSRNSSRARSRGATSGSNSPYYASEKFASHSTPFLHDLRFPSFLALSLSILAPLRAHAWSATRRIFTIPFEVTRNLSIVDEYEDGDQSGDDKLVGSIDSIEAIDNGSGSIESSSTSFYQFQQRLWPTGVVLVGGFLLGFAVGYLRGL</sequence>
<feature type="region of interest" description="Disordered" evidence="1">
    <location>
        <begin position="483"/>
        <end position="514"/>
    </location>
</feature>
<proteinExistence type="predicted"/>
<evidence type="ECO:0000256" key="1">
    <source>
        <dbReference type="SAM" id="MobiDB-lite"/>
    </source>
</evidence>
<feature type="region of interest" description="Disordered" evidence="1">
    <location>
        <begin position="560"/>
        <end position="617"/>
    </location>
</feature>
<name>A0A9W8TW35_9AGAR</name>
<keyword evidence="2" id="KW-0812">Transmembrane</keyword>
<feature type="compositionally biased region" description="Polar residues" evidence="1">
    <location>
        <begin position="46"/>
        <end position="55"/>
    </location>
</feature>
<keyword evidence="4" id="KW-1185">Reference proteome</keyword>
<comment type="caution">
    <text evidence="3">The sequence shown here is derived from an EMBL/GenBank/DDBJ whole genome shotgun (WGS) entry which is preliminary data.</text>
</comment>
<feature type="region of interest" description="Disordered" evidence="1">
    <location>
        <begin position="246"/>
        <end position="265"/>
    </location>
</feature>
<evidence type="ECO:0000256" key="2">
    <source>
        <dbReference type="SAM" id="Phobius"/>
    </source>
</evidence>
<accession>A0A9W8TW35</accession>
<feature type="region of interest" description="Disordered" evidence="1">
    <location>
        <begin position="174"/>
        <end position="193"/>
    </location>
</feature>
<evidence type="ECO:0000313" key="3">
    <source>
        <dbReference type="EMBL" id="KAJ3742489.1"/>
    </source>
</evidence>
<reference evidence="3 4" key="1">
    <citation type="journal article" date="2023" name="Proc. Natl. Acad. Sci. U.S.A.">
        <title>A global phylogenomic analysis of the shiitake genus Lentinula.</title>
        <authorList>
            <person name="Sierra-Patev S."/>
            <person name="Min B."/>
            <person name="Naranjo-Ortiz M."/>
            <person name="Looney B."/>
            <person name="Konkel Z."/>
            <person name="Slot J.C."/>
            <person name="Sakamoto Y."/>
            <person name="Steenwyk J.L."/>
            <person name="Rokas A."/>
            <person name="Carro J."/>
            <person name="Camarero S."/>
            <person name="Ferreira P."/>
            <person name="Molpeceres G."/>
            <person name="Ruiz-Duenas F.J."/>
            <person name="Serrano A."/>
            <person name="Henrissat B."/>
            <person name="Drula E."/>
            <person name="Hughes K.W."/>
            <person name="Mata J.L."/>
            <person name="Ishikawa N.K."/>
            <person name="Vargas-Isla R."/>
            <person name="Ushijima S."/>
            <person name="Smith C.A."/>
            <person name="Donoghue J."/>
            <person name="Ahrendt S."/>
            <person name="Andreopoulos W."/>
            <person name="He G."/>
            <person name="LaButti K."/>
            <person name="Lipzen A."/>
            <person name="Ng V."/>
            <person name="Riley R."/>
            <person name="Sandor L."/>
            <person name="Barry K."/>
            <person name="Martinez A.T."/>
            <person name="Xiao Y."/>
            <person name="Gibbons J.G."/>
            <person name="Terashima K."/>
            <person name="Grigoriev I.V."/>
            <person name="Hibbett D."/>
        </authorList>
    </citation>
    <scope>NUCLEOTIDE SEQUENCE [LARGE SCALE GENOMIC DNA]</scope>
    <source>
        <strain evidence="3 4">TFB7810</strain>
    </source>
</reference>
<dbReference type="AlphaFoldDB" id="A0A9W8TW35"/>
<feature type="compositionally biased region" description="Low complexity" evidence="1">
    <location>
        <begin position="587"/>
        <end position="617"/>
    </location>
</feature>
<keyword evidence="2" id="KW-1133">Transmembrane helix</keyword>
<feature type="region of interest" description="Disordered" evidence="1">
    <location>
        <begin position="205"/>
        <end position="228"/>
    </location>
</feature>
<gene>
    <name evidence="3" type="ORF">DFH05DRAFT_1571524</name>
</gene>
<feature type="compositionally biased region" description="Polar residues" evidence="1">
    <location>
        <begin position="493"/>
        <end position="510"/>
    </location>
</feature>